<reference evidence="2 3" key="1">
    <citation type="submission" date="2023-07" db="EMBL/GenBank/DDBJ databases">
        <title>Sorghum-associated microbial communities from plants grown in Nebraska, USA.</title>
        <authorList>
            <person name="Schachtman D."/>
        </authorList>
    </citation>
    <scope>NUCLEOTIDE SEQUENCE [LARGE SCALE GENOMIC DNA]</scope>
    <source>
        <strain evidence="2 3">3199</strain>
    </source>
</reference>
<evidence type="ECO:0000313" key="2">
    <source>
        <dbReference type="EMBL" id="MDR6899412.1"/>
    </source>
</evidence>
<feature type="transmembrane region" description="Helical" evidence="1">
    <location>
        <begin position="7"/>
        <end position="25"/>
    </location>
</feature>
<proteinExistence type="predicted"/>
<keyword evidence="1" id="KW-0472">Membrane</keyword>
<dbReference type="EMBL" id="JAVDUP010000001">
    <property type="protein sequence ID" value="MDR6899412.1"/>
    <property type="molecule type" value="Genomic_DNA"/>
</dbReference>
<evidence type="ECO:0000313" key="3">
    <source>
        <dbReference type="Proteomes" id="UP001250791"/>
    </source>
</evidence>
<keyword evidence="1" id="KW-1133">Transmembrane helix</keyword>
<evidence type="ECO:0008006" key="4">
    <source>
        <dbReference type="Google" id="ProtNLM"/>
    </source>
</evidence>
<keyword evidence="3" id="KW-1185">Reference proteome</keyword>
<keyword evidence="1" id="KW-0812">Transmembrane</keyword>
<gene>
    <name evidence="2" type="ORF">J2W52_001000</name>
</gene>
<accession>A0ABU1SM48</accession>
<dbReference type="Proteomes" id="UP001250791">
    <property type="component" value="Unassembled WGS sequence"/>
</dbReference>
<comment type="caution">
    <text evidence="2">The sequence shown here is derived from an EMBL/GenBank/DDBJ whole genome shotgun (WGS) entry which is preliminary data.</text>
</comment>
<evidence type="ECO:0000256" key="1">
    <source>
        <dbReference type="SAM" id="Phobius"/>
    </source>
</evidence>
<name>A0ABU1SM48_9HYPH</name>
<organism evidence="2 3">
    <name type="scientific">Rhizobium miluonense</name>
    <dbReference type="NCBI Taxonomy" id="411945"/>
    <lineage>
        <taxon>Bacteria</taxon>
        <taxon>Pseudomonadati</taxon>
        <taxon>Pseudomonadota</taxon>
        <taxon>Alphaproteobacteria</taxon>
        <taxon>Hyphomicrobiales</taxon>
        <taxon>Rhizobiaceae</taxon>
        <taxon>Rhizobium/Agrobacterium group</taxon>
        <taxon>Rhizobium</taxon>
    </lineage>
</organism>
<protein>
    <recommendedName>
        <fullName evidence="4">Transposase</fullName>
    </recommendedName>
</protein>
<sequence>MRYAHGCVYFKAVVINLCCAYLLVIEETKLK</sequence>